<comment type="caution">
    <text evidence="2">The sequence shown here is derived from an EMBL/GenBank/DDBJ whole genome shotgun (WGS) entry which is preliminary data.</text>
</comment>
<gene>
    <name evidence="2" type="ORF">ACFO0B_05930</name>
</gene>
<keyword evidence="3" id="KW-1185">Reference proteome</keyword>
<dbReference type="Gene3D" id="1.10.10.2840">
    <property type="entry name" value="PucR C-terminal helix-turn-helix domain"/>
    <property type="match status" value="1"/>
</dbReference>
<sequence length="46" mass="5582">MHRSTLRYRLGRIRELTGFDLRDMNIRFNLQAATRAWQFLFVAPEL</sequence>
<dbReference type="EMBL" id="JBHSAX010000005">
    <property type="protein sequence ID" value="MFC3961526.1"/>
    <property type="molecule type" value="Genomic_DNA"/>
</dbReference>
<accession>A0ABV8DNF1</accession>
<feature type="domain" description="PucR C-terminal helix-turn-helix" evidence="1">
    <location>
        <begin position="1"/>
        <end position="36"/>
    </location>
</feature>
<dbReference type="Pfam" id="PF13556">
    <property type="entry name" value="HTH_30"/>
    <property type="match status" value="1"/>
</dbReference>
<evidence type="ECO:0000259" key="1">
    <source>
        <dbReference type="Pfam" id="PF13556"/>
    </source>
</evidence>
<evidence type="ECO:0000313" key="3">
    <source>
        <dbReference type="Proteomes" id="UP001595696"/>
    </source>
</evidence>
<dbReference type="InterPro" id="IPR025736">
    <property type="entry name" value="PucR_C-HTH_dom"/>
</dbReference>
<protein>
    <submittedName>
        <fullName evidence="2">Helix-turn-helix domain-containing protein</fullName>
    </submittedName>
</protein>
<evidence type="ECO:0000313" key="2">
    <source>
        <dbReference type="EMBL" id="MFC3961526.1"/>
    </source>
</evidence>
<dbReference type="RefSeq" id="WP_378611382.1">
    <property type="nucleotide sequence ID" value="NZ_JBHSAX010000005.1"/>
</dbReference>
<organism evidence="2 3">
    <name type="scientific">Nocardia jiangsuensis</name>
    <dbReference type="NCBI Taxonomy" id="1691563"/>
    <lineage>
        <taxon>Bacteria</taxon>
        <taxon>Bacillati</taxon>
        <taxon>Actinomycetota</taxon>
        <taxon>Actinomycetes</taxon>
        <taxon>Mycobacteriales</taxon>
        <taxon>Nocardiaceae</taxon>
        <taxon>Nocardia</taxon>
    </lineage>
</organism>
<name>A0ABV8DNF1_9NOCA</name>
<dbReference type="InterPro" id="IPR042070">
    <property type="entry name" value="PucR_C-HTH_sf"/>
</dbReference>
<dbReference type="Proteomes" id="UP001595696">
    <property type="component" value="Unassembled WGS sequence"/>
</dbReference>
<proteinExistence type="predicted"/>
<reference evidence="3" key="1">
    <citation type="journal article" date="2019" name="Int. J. Syst. Evol. Microbiol.">
        <title>The Global Catalogue of Microorganisms (GCM) 10K type strain sequencing project: providing services to taxonomists for standard genome sequencing and annotation.</title>
        <authorList>
            <consortium name="The Broad Institute Genomics Platform"/>
            <consortium name="The Broad Institute Genome Sequencing Center for Infectious Disease"/>
            <person name="Wu L."/>
            <person name="Ma J."/>
        </authorList>
    </citation>
    <scope>NUCLEOTIDE SEQUENCE [LARGE SCALE GENOMIC DNA]</scope>
    <source>
        <strain evidence="3">CGMCC 4.7330</strain>
    </source>
</reference>